<gene>
    <name evidence="2" type="ORF">HNR65_002035</name>
</gene>
<dbReference type="PROSITE" id="PS51742">
    <property type="entry name" value="PPC"/>
    <property type="match status" value="1"/>
</dbReference>
<sequence length="143" mass="15980">MMKKIQSAERFMGRLTHGADLLDEITALCREKNIRLGRLEAIGAVQRARLAYYDQKTREYQFFTLDQPLEIAKLSGNISIKDGQPMVHAHVTLADGAGNAYGGHLAQGTVIFACELIIEGYDGAIFERKYDEETGLPLWSTDM</sequence>
<feature type="domain" description="PPC" evidence="1">
    <location>
        <begin position="5"/>
        <end position="142"/>
    </location>
</feature>
<dbReference type="InterPro" id="IPR005175">
    <property type="entry name" value="PPC_dom"/>
</dbReference>
<dbReference type="Gene3D" id="3.30.1330.80">
    <property type="entry name" value="Hypothetical protein, similar to alpha- acetolactate decarboxylase, domain 2"/>
    <property type="match status" value="1"/>
</dbReference>
<dbReference type="SUPFAM" id="SSF117856">
    <property type="entry name" value="AF0104/ALDC/Ptd012-like"/>
    <property type="match status" value="1"/>
</dbReference>
<dbReference type="InterPro" id="IPR025707">
    <property type="entry name" value="DNA_bp_PD1"/>
</dbReference>
<dbReference type="EMBL" id="JACDUS010000005">
    <property type="protein sequence ID" value="MBA2881704.1"/>
    <property type="molecule type" value="Genomic_DNA"/>
</dbReference>
<evidence type="ECO:0000313" key="2">
    <source>
        <dbReference type="EMBL" id="MBA2881704.1"/>
    </source>
</evidence>
<proteinExistence type="predicted"/>
<dbReference type="PIRSF" id="PIRSF016702">
    <property type="entry name" value="DNA_bp_PD1"/>
    <property type="match status" value="1"/>
</dbReference>
<dbReference type="RefSeq" id="WP_181551366.1">
    <property type="nucleotide sequence ID" value="NZ_JACDUS010000005.1"/>
</dbReference>
<keyword evidence="3" id="KW-1185">Reference proteome</keyword>
<comment type="caution">
    <text evidence="2">The sequence shown here is derived from an EMBL/GenBank/DDBJ whole genome shotgun (WGS) entry which is preliminary data.</text>
</comment>
<organism evidence="2 3">
    <name type="scientific">Desulfosalsimonas propionicica</name>
    <dbReference type="NCBI Taxonomy" id="332175"/>
    <lineage>
        <taxon>Bacteria</taxon>
        <taxon>Pseudomonadati</taxon>
        <taxon>Thermodesulfobacteriota</taxon>
        <taxon>Desulfobacteria</taxon>
        <taxon>Desulfobacterales</taxon>
        <taxon>Desulfosalsimonadaceae</taxon>
        <taxon>Desulfosalsimonas</taxon>
    </lineage>
</organism>
<dbReference type="Proteomes" id="UP000525298">
    <property type="component" value="Unassembled WGS sequence"/>
</dbReference>
<dbReference type="CDD" id="cd11378">
    <property type="entry name" value="DUF296"/>
    <property type="match status" value="1"/>
</dbReference>
<dbReference type="PANTHER" id="PTHR34988:SF1">
    <property type="entry name" value="DNA-BINDING PROTEIN"/>
    <property type="match status" value="1"/>
</dbReference>
<reference evidence="2 3" key="1">
    <citation type="submission" date="2020-07" db="EMBL/GenBank/DDBJ databases">
        <title>Genomic Encyclopedia of Type Strains, Phase IV (KMG-IV): sequencing the most valuable type-strain genomes for metagenomic binning, comparative biology and taxonomic classification.</title>
        <authorList>
            <person name="Goeker M."/>
        </authorList>
    </citation>
    <scope>NUCLEOTIDE SEQUENCE [LARGE SCALE GENOMIC DNA]</scope>
    <source>
        <strain evidence="2 3">DSM 17721</strain>
    </source>
</reference>
<dbReference type="PANTHER" id="PTHR34988">
    <property type="entry name" value="PROTEIN, PUTATIVE-RELATED"/>
    <property type="match status" value="1"/>
</dbReference>
<name>A0A7W0HKW6_9BACT</name>
<protein>
    <recommendedName>
        <fullName evidence="1">PPC domain-containing protein</fullName>
    </recommendedName>
</protein>
<evidence type="ECO:0000313" key="3">
    <source>
        <dbReference type="Proteomes" id="UP000525298"/>
    </source>
</evidence>
<dbReference type="Pfam" id="PF03479">
    <property type="entry name" value="PCC"/>
    <property type="match status" value="1"/>
</dbReference>
<evidence type="ECO:0000259" key="1">
    <source>
        <dbReference type="PROSITE" id="PS51742"/>
    </source>
</evidence>
<dbReference type="AlphaFoldDB" id="A0A7W0HKW6"/>
<accession>A0A7W0HKW6</accession>